<proteinExistence type="predicted"/>
<evidence type="ECO:0000313" key="9">
    <source>
        <dbReference type="Proteomes" id="UP001164965"/>
    </source>
</evidence>
<dbReference type="InterPro" id="IPR011701">
    <property type="entry name" value="MFS"/>
</dbReference>
<evidence type="ECO:0000256" key="5">
    <source>
        <dbReference type="ARBA" id="ARBA00023136"/>
    </source>
</evidence>
<feature type="transmembrane region" description="Helical" evidence="6">
    <location>
        <begin position="215"/>
        <end position="240"/>
    </location>
</feature>
<keyword evidence="9" id="KW-1185">Reference proteome</keyword>
<dbReference type="Pfam" id="PF07690">
    <property type="entry name" value="MFS_1"/>
    <property type="match status" value="1"/>
</dbReference>
<dbReference type="InterPro" id="IPR020846">
    <property type="entry name" value="MFS_dom"/>
</dbReference>
<evidence type="ECO:0000256" key="2">
    <source>
        <dbReference type="ARBA" id="ARBA00022475"/>
    </source>
</evidence>
<dbReference type="CDD" id="cd06174">
    <property type="entry name" value="MFS"/>
    <property type="match status" value="1"/>
</dbReference>
<dbReference type="PROSITE" id="PS50850">
    <property type="entry name" value="MFS"/>
    <property type="match status" value="1"/>
</dbReference>
<dbReference type="Proteomes" id="UP001164965">
    <property type="component" value="Chromosome"/>
</dbReference>
<keyword evidence="4 6" id="KW-1133">Transmembrane helix</keyword>
<feature type="transmembrane region" description="Helical" evidence="6">
    <location>
        <begin position="252"/>
        <end position="269"/>
    </location>
</feature>
<organism evidence="8 9">
    <name type="scientific">Rhodococcus antarcticus</name>
    <dbReference type="NCBI Taxonomy" id="2987751"/>
    <lineage>
        <taxon>Bacteria</taxon>
        <taxon>Bacillati</taxon>
        <taxon>Actinomycetota</taxon>
        <taxon>Actinomycetes</taxon>
        <taxon>Mycobacteriales</taxon>
        <taxon>Nocardiaceae</taxon>
        <taxon>Rhodococcus</taxon>
    </lineage>
</organism>
<feature type="domain" description="Major facilitator superfamily (MFS) profile" evidence="7">
    <location>
        <begin position="1"/>
        <end position="402"/>
    </location>
</feature>
<dbReference type="PANTHER" id="PTHR43124:SF3">
    <property type="entry name" value="CHLORAMPHENICOL EFFLUX PUMP RV0191"/>
    <property type="match status" value="1"/>
</dbReference>
<evidence type="ECO:0000259" key="7">
    <source>
        <dbReference type="PROSITE" id="PS50850"/>
    </source>
</evidence>
<dbReference type="EMBL" id="CP110615">
    <property type="protein sequence ID" value="UZJ26601.1"/>
    <property type="molecule type" value="Genomic_DNA"/>
</dbReference>
<evidence type="ECO:0000256" key="4">
    <source>
        <dbReference type="ARBA" id="ARBA00022989"/>
    </source>
</evidence>
<dbReference type="InterPro" id="IPR036259">
    <property type="entry name" value="MFS_trans_sf"/>
</dbReference>
<keyword evidence="5 6" id="KW-0472">Membrane</keyword>
<comment type="subcellular location">
    <subcellularLocation>
        <location evidence="1">Cell membrane</location>
        <topology evidence="1">Multi-pass membrane protein</topology>
    </subcellularLocation>
</comment>
<reference evidence="8" key="1">
    <citation type="submission" date="2022-10" db="EMBL/GenBank/DDBJ databases">
        <title>Rhodococcus sp.75.</title>
        <authorList>
            <person name="Sun M."/>
        </authorList>
    </citation>
    <scope>NUCLEOTIDE SEQUENCE</scope>
    <source>
        <strain evidence="8">75</strain>
    </source>
</reference>
<feature type="transmembrane region" description="Helical" evidence="6">
    <location>
        <begin position="77"/>
        <end position="98"/>
    </location>
</feature>
<dbReference type="InterPro" id="IPR050189">
    <property type="entry name" value="MFS_Efflux_Transporters"/>
</dbReference>
<feature type="transmembrane region" description="Helical" evidence="6">
    <location>
        <begin position="42"/>
        <end position="65"/>
    </location>
</feature>
<name>A0ABY6P5H6_9NOCA</name>
<dbReference type="PANTHER" id="PTHR43124">
    <property type="entry name" value="PURINE EFFLUX PUMP PBUE"/>
    <property type="match status" value="1"/>
</dbReference>
<accession>A0ABY6P5H6</accession>
<evidence type="ECO:0000313" key="8">
    <source>
        <dbReference type="EMBL" id="UZJ26601.1"/>
    </source>
</evidence>
<feature type="transmembrane region" description="Helical" evidence="6">
    <location>
        <begin position="348"/>
        <end position="372"/>
    </location>
</feature>
<dbReference type="SUPFAM" id="SSF103473">
    <property type="entry name" value="MFS general substrate transporter"/>
    <property type="match status" value="1"/>
</dbReference>
<evidence type="ECO:0000256" key="1">
    <source>
        <dbReference type="ARBA" id="ARBA00004651"/>
    </source>
</evidence>
<feature type="transmembrane region" description="Helical" evidence="6">
    <location>
        <begin position="306"/>
        <end position="327"/>
    </location>
</feature>
<keyword evidence="3 6" id="KW-0812">Transmembrane</keyword>
<evidence type="ECO:0000256" key="6">
    <source>
        <dbReference type="SAM" id="Phobius"/>
    </source>
</evidence>
<evidence type="ECO:0000256" key="3">
    <source>
        <dbReference type="ARBA" id="ARBA00022692"/>
    </source>
</evidence>
<feature type="transmembrane region" description="Helical" evidence="6">
    <location>
        <begin position="378"/>
        <end position="397"/>
    </location>
</feature>
<protein>
    <submittedName>
        <fullName evidence="8">MFS transporter</fullName>
    </submittedName>
</protein>
<feature type="transmembrane region" description="Helical" evidence="6">
    <location>
        <begin position="162"/>
        <end position="181"/>
    </location>
</feature>
<dbReference type="RefSeq" id="WP_265384705.1">
    <property type="nucleotide sequence ID" value="NZ_CP110615.1"/>
</dbReference>
<feature type="transmembrane region" description="Helical" evidence="6">
    <location>
        <begin position="281"/>
        <end position="300"/>
    </location>
</feature>
<keyword evidence="2" id="KW-1003">Cell membrane</keyword>
<gene>
    <name evidence="8" type="ORF">RHODO2019_09375</name>
</gene>
<dbReference type="Gene3D" id="1.20.1250.20">
    <property type="entry name" value="MFS general substrate transporter like domains"/>
    <property type="match status" value="2"/>
</dbReference>
<sequence length="424" mass="43955">MARAWVVWGVGVLAYVTAVLQRTSFGVSGLDAAARFGASPGTLGGFIVLQLVVYAALQVPVGLLLDRFGPRRLIATGALVMAGGQLLLALSTALPLAYAARVLVGAGDALTFISVLRLVGAWFPVRRVPVVTQLTGIVGQLGQVLSAVPLVALLHGPGWSTAFGSCAALGALVVVLVLVAVRDAPPGAVASGVDLRPSAVPALVRAAWSHPGTRLGFFTHVGTQFSGTVFALLWGVPYLVNGQGLSTGEASVLLTVLVLAGIVAGPVIGELTARHPLRRSWLVLTIITVTATVWTVVLAQPGRAPLWLLVVLVLVLAVGGPGSLIGFDYARTFNPSHRMGTAQGMVNVGGFLASLLVVQAMGIVLGAAGGYTGEAFRLAWLVQYPVWVFAVVGILATRRKARTLLASEGVRVPPLREALRRGRP</sequence>